<evidence type="ECO:0000313" key="5">
    <source>
        <dbReference type="Proteomes" id="UP000597656"/>
    </source>
</evidence>
<evidence type="ECO:0000256" key="2">
    <source>
        <dbReference type="PROSITE-ProRule" id="PRU00703"/>
    </source>
</evidence>
<protein>
    <submittedName>
        <fullName evidence="4">Histidine kinase</fullName>
    </submittedName>
</protein>
<keyword evidence="5" id="KW-1185">Reference proteome</keyword>
<dbReference type="InterPro" id="IPR046342">
    <property type="entry name" value="CBS_dom_sf"/>
</dbReference>
<evidence type="ECO:0000313" key="4">
    <source>
        <dbReference type="EMBL" id="GGN29768.1"/>
    </source>
</evidence>
<dbReference type="PANTHER" id="PTHR43080:SF2">
    <property type="entry name" value="CBS DOMAIN-CONTAINING PROTEIN"/>
    <property type="match status" value="1"/>
</dbReference>
<reference evidence="5" key="1">
    <citation type="journal article" date="2019" name="Int. J. Syst. Evol. Microbiol.">
        <title>The Global Catalogue of Microorganisms (GCM) 10K type strain sequencing project: providing services to taxonomists for standard genome sequencing and annotation.</title>
        <authorList>
            <consortium name="The Broad Institute Genomics Platform"/>
            <consortium name="The Broad Institute Genome Sequencing Center for Infectious Disease"/>
            <person name="Wu L."/>
            <person name="Ma J."/>
        </authorList>
    </citation>
    <scope>NUCLEOTIDE SEQUENCE [LARGE SCALE GENOMIC DNA]</scope>
    <source>
        <strain evidence="5">CGMCC 4.7319</strain>
    </source>
</reference>
<evidence type="ECO:0000259" key="3">
    <source>
        <dbReference type="PROSITE" id="PS51371"/>
    </source>
</evidence>
<gene>
    <name evidence="4" type="ORF">GCM10011609_87030</name>
</gene>
<dbReference type="SUPFAM" id="SSF54631">
    <property type="entry name" value="CBS-domain pair"/>
    <property type="match status" value="1"/>
</dbReference>
<dbReference type="SMART" id="SM00116">
    <property type="entry name" value="CBS"/>
    <property type="match status" value="2"/>
</dbReference>
<dbReference type="RefSeq" id="WP_229694330.1">
    <property type="nucleotide sequence ID" value="NZ_BMNC01000033.1"/>
</dbReference>
<accession>A0ABQ2IXN4</accession>
<dbReference type="GO" id="GO:0016301">
    <property type="term" value="F:kinase activity"/>
    <property type="evidence" value="ECO:0007669"/>
    <property type="project" value="UniProtKB-KW"/>
</dbReference>
<dbReference type="Gene3D" id="3.10.580.10">
    <property type="entry name" value="CBS-domain"/>
    <property type="match status" value="1"/>
</dbReference>
<keyword evidence="1 2" id="KW-0129">CBS domain</keyword>
<organism evidence="4 5">
    <name type="scientific">Lentzea pudingi</name>
    <dbReference type="NCBI Taxonomy" id="1789439"/>
    <lineage>
        <taxon>Bacteria</taxon>
        <taxon>Bacillati</taxon>
        <taxon>Actinomycetota</taxon>
        <taxon>Actinomycetes</taxon>
        <taxon>Pseudonocardiales</taxon>
        <taxon>Pseudonocardiaceae</taxon>
        <taxon>Lentzea</taxon>
    </lineage>
</organism>
<evidence type="ECO:0000256" key="1">
    <source>
        <dbReference type="ARBA" id="ARBA00023122"/>
    </source>
</evidence>
<dbReference type="InterPro" id="IPR051257">
    <property type="entry name" value="Diverse_CBS-Domain"/>
</dbReference>
<dbReference type="Pfam" id="PF00571">
    <property type="entry name" value="CBS"/>
    <property type="match status" value="1"/>
</dbReference>
<keyword evidence="4" id="KW-0418">Kinase</keyword>
<name>A0ABQ2IXN4_9PSEU</name>
<proteinExistence type="predicted"/>
<dbReference type="CDD" id="cd17788">
    <property type="entry name" value="CBS_pair_bac"/>
    <property type="match status" value="1"/>
</dbReference>
<comment type="caution">
    <text evidence="4">The sequence shown here is derived from an EMBL/GenBank/DDBJ whole genome shotgun (WGS) entry which is preliminary data.</text>
</comment>
<dbReference type="PANTHER" id="PTHR43080">
    <property type="entry name" value="CBS DOMAIN-CONTAINING PROTEIN CBSX3, MITOCHONDRIAL"/>
    <property type="match status" value="1"/>
</dbReference>
<dbReference type="InterPro" id="IPR000644">
    <property type="entry name" value="CBS_dom"/>
</dbReference>
<dbReference type="EMBL" id="BMNC01000033">
    <property type="protein sequence ID" value="GGN29768.1"/>
    <property type="molecule type" value="Genomic_DNA"/>
</dbReference>
<keyword evidence="4" id="KW-0808">Transferase</keyword>
<dbReference type="Proteomes" id="UP000597656">
    <property type="component" value="Unassembled WGS sequence"/>
</dbReference>
<dbReference type="PROSITE" id="PS51371">
    <property type="entry name" value="CBS"/>
    <property type="match status" value="1"/>
</dbReference>
<feature type="domain" description="CBS" evidence="3">
    <location>
        <begin position="110"/>
        <end position="168"/>
    </location>
</feature>
<sequence length="168" mass="17946">MTTPGQLAGHTERADAMQARDIAVNVPTVTVDDPVAKAVRVMAVSRLPGLIVVDAHARPWTVLPGTQVLRLAVPGSYQDDPALARTIDEAHADRFWLELADRTVGDCSPRQPTKPVSVRADATLLEVAALMARQHSPLVAVVDDNGVLLGAITLERLITSLAVYTAED</sequence>